<proteinExistence type="predicted"/>
<feature type="transmembrane region" description="Helical" evidence="2">
    <location>
        <begin position="30"/>
        <end position="50"/>
    </location>
</feature>
<name>A0A0W0FQE4_MONRR</name>
<feature type="region of interest" description="Disordered" evidence="1">
    <location>
        <begin position="245"/>
        <end position="273"/>
    </location>
</feature>
<gene>
    <name evidence="3" type="ORF">WG66_8816</name>
</gene>
<sequence>MSGAFDFTPEMDGYLYRLATSKWDQDMQGFAVRLSALVANICAAILVTWSEEVVKEWVNIIMLQNYTILICAAVVMARRDLSISDAHFAIVVTASPLSLHFVYSTYRDVIARSHRWLFGLLILIAYLSWAGSLVIWAVDIDKFYHDTVVRLYFPEWPYEPKEDFKPLGYSQLLAAAVSVKPLWAVTRLTFTKRRSILEWIKNCPVEVWRSILFVFTGQYNPRRKIMERQRTTSSESFKQLILPEGLNSPVTPMSRTSLYKAPSDDVEDEDEKKGLALSPTSAMMAYGELLHLAV</sequence>
<feature type="transmembrane region" description="Helical" evidence="2">
    <location>
        <begin position="57"/>
        <end position="76"/>
    </location>
</feature>
<keyword evidence="2" id="KW-0472">Membrane</keyword>
<evidence type="ECO:0000256" key="2">
    <source>
        <dbReference type="SAM" id="Phobius"/>
    </source>
</evidence>
<keyword evidence="2" id="KW-1133">Transmembrane helix</keyword>
<evidence type="ECO:0000313" key="4">
    <source>
        <dbReference type="Proteomes" id="UP000054988"/>
    </source>
</evidence>
<organism evidence="3 4">
    <name type="scientific">Moniliophthora roreri</name>
    <name type="common">Frosty pod rot fungus</name>
    <name type="synonym">Monilia roreri</name>
    <dbReference type="NCBI Taxonomy" id="221103"/>
    <lineage>
        <taxon>Eukaryota</taxon>
        <taxon>Fungi</taxon>
        <taxon>Dikarya</taxon>
        <taxon>Basidiomycota</taxon>
        <taxon>Agaricomycotina</taxon>
        <taxon>Agaricomycetes</taxon>
        <taxon>Agaricomycetidae</taxon>
        <taxon>Agaricales</taxon>
        <taxon>Marasmiineae</taxon>
        <taxon>Marasmiaceae</taxon>
        <taxon>Moniliophthora</taxon>
    </lineage>
</organism>
<feature type="compositionally biased region" description="Polar residues" evidence="1">
    <location>
        <begin position="248"/>
        <end position="257"/>
    </location>
</feature>
<reference evidence="3 4" key="1">
    <citation type="submission" date="2015-12" db="EMBL/GenBank/DDBJ databases">
        <title>Draft genome sequence of Moniliophthora roreri, the causal agent of frosty pod rot of cacao.</title>
        <authorList>
            <person name="Aime M.C."/>
            <person name="Diaz-Valderrama J.R."/>
            <person name="Kijpornyongpan T."/>
            <person name="Phillips-Mora W."/>
        </authorList>
    </citation>
    <scope>NUCLEOTIDE SEQUENCE [LARGE SCALE GENOMIC DNA]</scope>
    <source>
        <strain evidence="3 4">MCA 2952</strain>
    </source>
</reference>
<feature type="transmembrane region" description="Helical" evidence="2">
    <location>
        <begin position="88"/>
        <end position="106"/>
    </location>
</feature>
<dbReference type="AlphaFoldDB" id="A0A0W0FQE4"/>
<dbReference type="Proteomes" id="UP000054988">
    <property type="component" value="Unassembled WGS sequence"/>
</dbReference>
<protein>
    <submittedName>
        <fullName evidence="3">Uncharacterized protein</fullName>
    </submittedName>
</protein>
<feature type="transmembrane region" description="Helical" evidence="2">
    <location>
        <begin position="118"/>
        <end position="138"/>
    </location>
</feature>
<evidence type="ECO:0000256" key="1">
    <source>
        <dbReference type="SAM" id="MobiDB-lite"/>
    </source>
</evidence>
<accession>A0A0W0FQE4</accession>
<evidence type="ECO:0000313" key="3">
    <source>
        <dbReference type="EMBL" id="KTB38607.1"/>
    </source>
</evidence>
<comment type="caution">
    <text evidence="3">The sequence shown here is derived from an EMBL/GenBank/DDBJ whole genome shotgun (WGS) entry which is preliminary data.</text>
</comment>
<keyword evidence="2" id="KW-0812">Transmembrane</keyword>
<dbReference type="EMBL" id="LATX01001747">
    <property type="protein sequence ID" value="KTB38607.1"/>
    <property type="molecule type" value="Genomic_DNA"/>
</dbReference>